<sequence length="148" mass="17710">MNYIFTCLFKKKKSYEIYTSLVVKWLVDVSCYKQKKKSYILLHFQFVFFFKLCSKIFLFPVHFLWFQIYYFCFLIILIRCIFCSCVGYFPFLLLGVAKITQSLQICDPLLFLAKKYRDLDHMDFFFFHGALGEANSPEEQRLVTSLLG</sequence>
<accession>A0A2G9SJD3</accession>
<proteinExistence type="predicted"/>
<evidence type="ECO:0000313" key="2">
    <source>
        <dbReference type="EMBL" id="PIO40182.1"/>
    </source>
</evidence>
<feature type="transmembrane region" description="Helical" evidence="1">
    <location>
        <begin position="40"/>
        <end position="62"/>
    </location>
</feature>
<keyword evidence="3" id="KW-1185">Reference proteome</keyword>
<gene>
    <name evidence="2" type="ORF">AB205_0152100</name>
</gene>
<name>A0A2G9SJD3_AQUCT</name>
<dbReference type="Proteomes" id="UP000228934">
    <property type="component" value="Unassembled WGS sequence"/>
</dbReference>
<dbReference type="AlphaFoldDB" id="A0A2G9SJD3"/>
<evidence type="ECO:0000256" key="1">
    <source>
        <dbReference type="SAM" id="Phobius"/>
    </source>
</evidence>
<dbReference type="EMBL" id="KV924639">
    <property type="protein sequence ID" value="PIO40182.1"/>
    <property type="molecule type" value="Genomic_DNA"/>
</dbReference>
<reference evidence="3" key="1">
    <citation type="journal article" date="2017" name="Nat. Commun.">
        <title>The North American bullfrog draft genome provides insight into hormonal regulation of long noncoding RNA.</title>
        <authorList>
            <person name="Hammond S.A."/>
            <person name="Warren R.L."/>
            <person name="Vandervalk B.P."/>
            <person name="Kucuk E."/>
            <person name="Khan H."/>
            <person name="Gibb E.A."/>
            <person name="Pandoh P."/>
            <person name="Kirk H."/>
            <person name="Zhao Y."/>
            <person name="Jones M."/>
            <person name="Mungall A.J."/>
            <person name="Coope R."/>
            <person name="Pleasance S."/>
            <person name="Moore R.A."/>
            <person name="Holt R.A."/>
            <person name="Round J.M."/>
            <person name="Ohora S."/>
            <person name="Walle B.V."/>
            <person name="Veldhoen N."/>
            <person name="Helbing C.C."/>
            <person name="Birol I."/>
        </authorList>
    </citation>
    <scope>NUCLEOTIDE SEQUENCE [LARGE SCALE GENOMIC DNA]</scope>
</reference>
<keyword evidence="1" id="KW-1133">Transmembrane helix</keyword>
<dbReference type="OrthoDB" id="5984265at2759"/>
<feature type="transmembrane region" description="Helical" evidence="1">
    <location>
        <begin position="68"/>
        <end position="94"/>
    </location>
</feature>
<evidence type="ECO:0000313" key="3">
    <source>
        <dbReference type="Proteomes" id="UP000228934"/>
    </source>
</evidence>
<protein>
    <submittedName>
        <fullName evidence="2">Uncharacterized protein</fullName>
    </submittedName>
</protein>
<organism evidence="2 3">
    <name type="scientific">Aquarana catesbeiana</name>
    <name type="common">American bullfrog</name>
    <name type="synonym">Rana catesbeiana</name>
    <dbReference type="NCBI Taxonomy" id="8400"/>
    <lineage>
        <taxon>Eukaryota</taxon>
        <taxon>Metazoa</taxon>
        <taxon>Chordata</taxon>
        <taxon>Craniata</taxon>
        <taxon>Vertebrata</taxon>
        <taxon>Euteleostomi</taxon>
        <taxon>Amphibia</taxon>
        <taxon>Batrachia</taxon>
        <taxon>Anura</taxon>
        <taxon>Neobatrachia</taxon>
        <taxon>Ranoidea</taxon>
        <taxon>Ranidae</taxon>
        <taxon>Aquarana</taxon>
    </lineage>
</organism>
<keyword evidence="1" id="KW-0812">Transmembrane</keyword>
<keyword evidence="1" id="KW-0472">Membrane</keyword>